<comment type="caution">
    <text evidence="10">The sequence shown here is derived from an EMBL/GenBank/DDBJ whole genome shotgun (WGS) entry which is preliminary data.</text>
</comment>
<keyword evidence="6 8" id="KW-1133">Transmembrane helix</keyword>
<keyword evidence="7 8" id="KW-0472">Membrane</keyword>
<dbReference type="InterPro" id="IPR018076">
    <property type="entry name" value="T2SS_GspF_dom"/>
</dbReference>
<dbReference type="Gene3D" id="1.20.81.30">
    <property type="entry name" value="Type II secretion system (T2SS), domain F"/>
    <property type="match status" value="2"/>
</dbReference>
<evidence type="ECO:0000256" key="7">
    <source>
        <dbReference type="ARBA" id="ARBA00023136"/>
    </source>
</evidence>
<name>A0A1G2GRL5_9BACT</name>
<dbReference type="Pfam" id="PF00482">
    <property type="entry name" value="T2SSF"/>
    <property type="match status" value="2"/>
</dbReference>
<evidence type="ECO:0000313" key="10">
    <source>
        <dbReference type="EMBL" id="OGZ52832.1"/>
    </source>
</evidence>
<organism evidence="10 11">
    <name type="scientific">Candidatus Ryanbacteria bacterium RIFCSPLOWO2_01_FULL_48_26</name>
    <dbReference type="NCBI Taxonomy" id="1802126"/>
    <lineage>
        <taxon>Bacteria</taxon>
        <taxon>Candidatus Ryaniibacteriota</taxon>
    </lineage>
</organism>
<dbReference type="GO" id="GO:0005886">
    <property type="term" value="C:plasma membrane"/>
    <property type="evidence" value="ECO:0007669"/>
    <property type="project" value="UniProtKB-SubCell"/>
</dbReference>
<dbReference type="Proteomes" id="UP000179106">
    <property type="component" value="Unassembled WGS sequence"/>
</dbReference>
<feature type="domain" description="Type II secretion system protein GspF" evidence="9">
    <location>
        <begin position="224"/>
        <end position="347"/>
    </location>
</feature>
<evidence type="ECO:0000259" key="9">
    <source>
        <dbReference type="Pfam" id="PF00482"/>
    </source>
</evidence>
<evidence type="ECO:0000256" key="8">
    <source>
        <dbReference type="SAM" id="Phobius"/>
    </source>
</evidence>
<feature type="transmembrane region" description="Helical" evidence="8">
    <location>
        <begin position="173"/>
        <end position="193"/>
    </location>
</feature>
<keyword evidence="4" id="KW-0997">Cell inner membrane</keyword>
<dbReference type="FunFam" id="1.20.81.30:FF:000001">
    <property type="entry name" value="Type II secretion system protein F"/>
    <property type="match status" value="1"/>
</dbReference>
<evidence type="ECO:0000256" key="2">
    <source>
        <dbReference type="ARBA" id="ARBA00005745"/>
    </source>
</evidence>
<dbReference type="EMBL" id="MHNW01000038">
    <property type="protein sequence ID" value="OGZ52832.1"/>
    <property type="molecule type" value="Genomic_DNA"/>
</dbReference>
<feature type="domain" description="Type II secretion system protein GspF" evidence="9">
    <location>
        <begin position="20"/>
        <end position="143"/>
    </location>
</feature>
<dbReference type="PANTHER" id="PTHR30012:SF0">
    <property type="entry name" value="TYPE II SECRETION SYSTEM PROTEIN F-RELATED"/>
    <property type="match status" value="1"/>
</dbReference>
<feature type="transmembrane region" description="Helical" evidence="8">
    <location>
        <begin position="205"/>
        <end position="225"/>
    </location>
</feature>
<dbReference type="PRINTS" id="PR00812">
    <property type="entry name" value="BCTERIALGSPF"/>
</dbReference>
<dbReference type="AlphaFoldDB" id="A0A1G2GRL5"/>
<evidence type="ECO:0000256" key="4">
    <source>
        <dbReference type="ARBA" id="ARBA00022519"/>
    </source>
</evidence>
<dbReference type="InterPro" id="IPR042094">
    <property type="entry name" value="T2SS_GspF_sf"/>
</dbReference>
<keyword evidence="3" id="KW-1003">Cell membrane</keyword>
<comment type="subcellular location">
    <subcellularLocation>
        <location evidence="1">Cell inner membrane</location>
        <topology evidence="1">Multi-pass membrane protein</topology>
    </subcellularLocation>
</comment>
<evidence type="ECO:0000256" key="5">
    <source>
        <dbReference type="ARBA" id="ARBA00022692"/>
    </source>
</evidence>
<dbReference type="InterPro" id="IPR003004">
    <property type="entry name" value="GspF/PilC"/>
</dbReference>
<evidence type="ECO:0000256" key="3">
    <source>
        <dbReference type="ARBA" id="ARBA00022475"/>
    </source>
</evidence>
<protein>
    <recommendedName>
        <fullName evidence="9">Type II secretion system protein GspF domain-containing protein</fullName>
    </recommendedName>
</protein>
<evidence type="ECO:0000256" key="6">
    <source>
        <dbReference type="ARBA" id="ARBA00022989"/>
    </source>
</evidence>
<sequence>MGSLFRGIFGKVSIQEKINFVRHLAIVTKSGLPLLESLKIIEEQTESKALRKIIRQLTVEVNNGHLLSDGLAKHRKTFGDFFISIVRIGELSGTLTTNLTYLAEELKKSKALQGKVHSAMVYPAVIFVAMIAVSFFLTFFIFPKLLPVISGLNVELPLPTKILIGFLDISKKYGVMIIVGAVAFIVGIKFLTSKMKRIKYFFDRSVFYIPVVATFVESVNIANFARILALLLKSGITIVDAIGITGDTFENSAYKLSFSGAQDFVRKGGQLSDFLTTRKDFFPKLLTGIIKIGESTGNLEDNLFYLSDYYTEELDNRLHNMTTFLEPLLLLIMGLLVGFLAMAIILPIYSISKGVR</sequence>
<evidence type="ECO:0000256" key="1">
    <source>
        <dbReference type="ARBA" id="ARBA00004429"/>
    </source>
</evidence>
<comment type="similarity">
    <text evidence="2">Belongs to the GSP F family.</text>
</comment>
<feature type="transmembrane region" description="Helical" evidence="8">
    <location>
        <begin position="328"/>
        <end position="349"/>
    </location>
</feature>
<evidence type="ECO:0000313" key="11">
    <source>
        <dbReference type="Proteomes" id="UP000179106"/>
    </source>
</evidence>
<gene>
    <name evidence="10" type="ORF">A3B25_01095</name>
</gene>
<reference evidence="10 11" key="1">
    <citation type="journal article" date="2016" name="Nat. Commun.">
        <title>Thousands of microbial genomes shed light on interconnected biogeochemical processes in an aquifer system.</title>
        <authorList>
            <person name="Anantharaman K."/>
            <person name="Brown C.T."/>
            <person name="Hug L.A."/>
            <person name="Sharon I."/>
            <person name="Castelle C.J."/>
            <person name="Probst A.J."/>
            <person name="Thomas B.C."/>
            <person name="Singh A."/>
            <person name="Wilkins M.J."/>
            <person name="Karaoz U."/>
            <person name="Brodie E.L."/>
            <person name="Williams K.H."/>
            <person name="Hubbard S.S."/>
            <person name="Banfield J.F."/>
        </authorList>
    </citation>
    <scope>NUCLEOTIDE SEQUENCE [LARGE SCALE GENOMIC DNA]</scope>
</reference>
<dbReference type="STRING" id="1802126.A3B25_01095"/>
<feature type="transmembrane region" description="Helical" evidence="8">
    <location>
        <begin position="119"/>
        <end position="142"/>
    </location>
</feature>
<dbReference type="PANTHER" id="PTHR30012">
    <property type="entry name" value="GENERAL SECRETION PATHWAY PROTEIN"/>
    <property type="match status" value="1"/>
</dbReference>
<accession>A0A1G2GRL5</accession>
<keyword evidence="5 8" id="KW-0812">Transmembrane</keyword>
<proteinExistence type="inferred from homology"/>